<organism evidence="20 21">
    <name type="scientific">Angomonas deanei</name>
    <dbReference type="NCBI Taxonomy" id="59799"/>
    <lineage>
        <taxon>Eukaryota</taxon>
        <taxon>Discoba</taxon>
        <taxon>Euglenozoa</taxon>
        <taxon>Kinetoplastea</taxon>
        <taxon>Metakinetoplastina</taxon>
        <taxon>Trypanosomatida</taxon>
        <taxon>Trypanosomatidae</taxon>
        <taxon>Strigomonadinae</taxon>
        <taxon>Angomonas</taxon>
    </lineage>
</organism>
<dbReference type="Proteomes" id="UP000515908">
    <property type="component" value="Chromosome 02"/>
</dbReference>
<feature type="binding site" evidence="17">
    <location>
        <position position="210"/>
    </location>
    <ligand>
        <name>FAD</name>
        <dbReference type="ChEBI" id="CHEBI:57692"/>
    </ligand>
</feature>
<evidence type="ECO:0000313" key="21">
    <source>
        <dbReference type="Proteomes" id="UP000515908"/>
    </source>
</evidence>
<dbReference type="GO" id="GO:0034975">
    <property type="term" value="P:protein folding in endoplasmic reticulum"/>
    <property type="evidence" value="ECO:0007669"/>
    <property type="project" value="InterPro"/>
</dbReference>
<feature type="chain" id="PRO_5028813528" evidence="19">
    <location>
        <begin position="21"/>
        <end position="420"/>
    </location>
</feature>
<evidence type="ECO:0000256" key="7">
    <source>
        <dbReference type="ARBA" id="ARBA00022729"/>
    </source>
</evidence>
<dbReference type="GO" id="GO:0016972">
    <property type="term" value="F:thiol oxidase activity"/>
    <property type="evidence" value="ECO:0007669"/>
    <property type="project" value="InterPro"/>
</dbReference>
<comment type="subcellular location">
    <subcellularLocation>
        <location evidence="2">Endoplasmic reticulum membrane</location>
        <topology evidence="2">Peripheral membrane protein</topology>
        <orientation evidence="2">Lumenal side</orientation>
    </subcellularLocation>
</comment>
<name>A0A7G2C3W3_9TRYP</name>
<evidence type="ECO:0000256" key="15">
    <source>
        <dbReference type="ARBA" id="ARBA00023284"/>
    </source>
</evidence>
<evidence type="ECO:0000256" key="5">
    <source>
        <dbReference type="ARBA" id="ARBA00022448"/>
    </source>
</evidence>
<evidence type="ECO:0000256" key="8">
    <source>
        <dbReference type="ARBA" id="ARBA00022824"/>
    </source>
</evidence>
<dbReference type="GO" id="GO:0005789">
    <property type="term" value="C:endoplasmic reticulum membrane"/>
    <property type="evidence" value="ECO:0007669"/>
    <property type="project" value="UniProtKB-SubCell"/>
</dbReference>
<dbReference type="InterPro" id="IPR037192">
    <property type="entry name" value="ERO1-like_sf"/>
</dbReference>
<evidence type="ECO:0000256" key="4">
    <source>
        <dbReference type="ARBA" id="ARBA00011802"/>
    </source>
</evidence>
<keyword evidence="7 19" id="KW-0732">Signal</keyword>
<dbReference type="GO" id="GO:0071949">
    <property type="term" value="F:FAD binding"/>
    <property type="evidence" value="ECO:0007669"/>
    <property type="project" value="InterPro"/>
</dbReference>
<gene>
    <name evidence="20" type="ORF">ADEAN_000140800</name>
</gene>
<dbReference type="PANTHER" id="PTHR12613:SF0">
    <property type="entry name" value="ERO1-LIKE PROTEIN"/>
    <property type="match status" value="1"/>
</dbReference>
<evidence type="ECO:0000256" key="10">
    <source>
        <dbReference type="ARBA" id="ARBA00022982"/>
    </source>
</evidence>
<feature type="binding site" evidence="17">
    <location>
        <position position="213"/>
    </location>
    <ligand>
        <name>FAD</name>
        <dbReference type="ChEBI" id="CHEBI:57692"/>
    </ligand>
</feature>
<dbReference type="InterPro" id="IPR007266">
    <property type="entry name" value="Ero1"/>
</dbReference>
<feature type="active site" evidence="16">
    <location>
        <position position="359"/>
    </location>
</feature>
<dbReference type="PANTHER" id="PTHR12613">
    <property type="entry name" value="ERO1-RELATED"/>
    <property type="match status" value="1"/>
</dbReference>
<keyword evidence="8" id="KW-0256">Endoplasmic reticulum</keyword>
<evidence type="ECO:0000256" key="3">
    <source>
        <dbReference type="ARBA" id="ARBA00008277"/>
    </source>
</evidence>
<dbReference type="Pfam" id="PF04137">
    <property type="entry name" value="ERO1"/>
    <property type="match status" value="1"/>
</dbReference>
<evidence type="ECO:0000256" key="12">
    <source>
        <dbReference type="ARBA" id="ARBA00023136"/>
    </source>
</evidence>
<feature type="binding site" evidence="17">
    <location>
        <position position="257"/>
    </location>
    <ligand>
        <name>FAD</name>
        <dbReference type="ChEBI" id="CHEBI:57692"/>
    </ligand>
</feature>
<evidence type="ECO:0000256" key="17">
    <source>
        <dbReference type="PIRSR" id="PIRSR017205-2"/>
    </source>
</evidence>
<keyword evidence="12" id="KW-0472">Membrane</keyword>
<feature type="signal peptide" evidence="19">
    <location>
        <begin position="1"/>
        <end position="20"/>
    </location>
</feature>
<dbReference type="GO" id="GO:0015035">
    <property type="term" value="F:protein-disulfide reductase activity"/>
    <property type="evidence" value="ECO:0007669"/>
    <property type="project" value="InterPro"/>
</dbReference>
<dbReference type="VEuPathDB" id="TriTrypDB:ADEAN_000140800"/>
<dbReference type="PIRSF" id="PIRSF017205">
    <property type="entry name" value="ERO1"/>
    <property type="match status" value="1"/>
</dbReference>
<dbReference type="EMBL" id="LR877146">
    <property type="protein sequence ID" value="CAD2213964.1"/>
    <property type="molecule type" value="Genomic_DNA"/>
</dbReference>
<proteinExistence type="inferred from homology"/>
<keyword evidence="13 18" id="KW-1015">Disulfide bond</keyword>
<sequence>MTPYNLFILALSAAFLVGSSLYLRQNSTMEHVNTLNISDTSLNQNFCRSSAEEVDRGTRELLDSLNAITNKSYFRYYKINSEKECPYWAVSLLCNAENACEVCKCDESSIPQPLRMAGDMSDVRTPSAEVSQRSPHPATLDDWGTWREVGDVDDASASYVDLVQNPEGNTGYGGPMAGRVWSTIYRENCMQVNQEDEQCSEVGILKKLFSGLHMSINLHVCTNFYKDKNFSSPQRHSGIYNNPNISFYPNCDMFNNRVAPFPEFVENLYVLYQFVLRALKKAEPFFLANLQEYNTGDAMEDAELRDQLQLLYGDKLLCARTFDEAKFLDTPKGLSLVPTMNELLLNVTRIMDCVGCEKCRIWGKLETKGIIVALKINTHNSTDITLDRAEKVSLMNTARQLAFSVRNVQRLSEVCAGKKE</sequence>
<keyword evidence="11" id="KW-0560">Oxidoreductase</keyword>
<keyword evidence="10" id="KW-0249">Electron transport</keyword>
<keyword evidence="5" id="KW-0813">Transport</keyword>
<keyword evidence="14" id="KW-0325">Glycoprotein</keyword>
<keyword evidence="21" id="KW-1185">Reference proteome</keyword>
<evidence type="ECO:0000256" key="18">
    <source>
        <dbReference type="PIRSR" id="PIRSR017205-3"/>
    </source>
</evidence>
<reference evidence="20 21" key="1">
    <citation type="submission" date="2020-08" db="EMBL/GenBank/DDBJ databases">
        <authorList>
            <person name="Newling K."/>
            <person name="Davey J."/>
            <person name="Forrester S."/>
        </authorList>
    </citation>
    <scope>NUCLEOTIDE SEQUENCE [LARGE SCALE GENOMIC DNA]</scope>
    <source>
        <strain evidence="21">Crithidia deanei Carvalho (ATCC PRA-265)</strain>
    </source>
</reference>
<evidence type="ECO:0000256" key="11">
    <source>
        <dbReference type="ARBA" id="ARBA00023002"/>
    </source>
</evidence>
<evidence type="ECO:0000313" key="20">
    <source>
        <dbReference type="EMBL" id="CAD2213964.1"/>
    </source>
</evidence>
<evidence type="ECO:0000256" key="2">
    <source>
        <dbReference type="ARBA" id="ARBA00004367"/>
    </source>
</evidence>
<dbReference type="AlphaFoldDB" id="A0A7G2C3W3"/>
<evidence type="ECO:0000256" key="1">
    <source>
        <dbReference type="ARBA" id="ARBA00001974"/>
    </source>
</evidence>
<feature type="disulfide bond" description="Redox-active" evidence="18">
    <location>
        <begin position="356"/>
        <end position="359"/>
    </location>
</feature>
<evidence type="ECO:0000256" key="14">
    <source>
        <dbReference type="ARBA" id="ARBA00023180"/>
    </source>
</evidence>
<evidence type="ECO:0000256" key="6">
    <source>
        <dbReference type="ARBA" id="ARBA00022630"/>
    </source>
</evidence>
<evidence type="ECO:0000256" key="13">
    <source>
        <dbReference type="ARBA" id="ARBA00023157"/>
    </source>
</evidence>
<comment type="similarity">
    <text evidence="3">Belongs to the EROs family.</text>
</comment>
<comment type="subunit">
    <text evidence="4">May function both as a monomer and a homodimer.</text>
</comment>
<feature type="binding site" evidence="17">
    <location>
        <position position="181"/>
    </location>
    <ligand>
        <name>FAD</name>
        <dbReference type="ChEBI" id="CHEBI:57692"/>
    </ligand>
</feature>
<dbReference type="SUPFAM" id="SSF110019">
    <property type="entry name" value="ERO1-like"/>
    <property type="match status" value="1"/>
</dbReference>
<keyword evidence="9 17" id="KW-0274">FAD</keyword>
<protein>
    <submittedName>
        <fullName evidence="20">Endoplasmic Reticulum Oxidoreductin 1 (ERO1), putative</fullName>
    </submittedName>
</protein>
<keyword evidence="15" id="KW-0676">Redox-active center</keyword>
<keyword evidence="6" id="KW-0285">Flavoprotein</keyword>
<feature type="active site" description="Nucleophile" evidence="16">
    <location>
        <position position="356"/>
    </location>
</feature>
<feature type="binding site" evidence="17">
    <location>
        <position position="170"/>
    </location>
    <ligand>
        <name>FAD</name>
        <dbReference type="ChEBI" id="CHEBI:57692"/>
    </ligand>
</feature>
<comment type="cofactor">
    <cofactor evidence="1 17">
        <name>FAD</name>
        <dbReference type="ChEBI" id="CHEBI:57692"/>
    </cofactor>
</comment>
<feature type="disulfide bond" description="Redox-active" evidence="18">
    <location>
        <begin position="94"/>
        <end position="100"/>
    </location>
</feature>
<evidence type="ECO:0000256" key="16">
    <source>
        <dbReference type="PIRSR" id="PIRSR017205-1"/>
    </source>
</evidence>
<evidence type="ECO:0000256" key="19">
    <source>
        <dbReference type="SAM" id="SignalP"/>
    </source>
</evidence>
<evidence type="ECO:0000256" key="9">
    <source>
        <dbReference type="ARBA" id="ARBA00022827"/>
    </source>
</evidence>
<accession>A0A7G2C3W3</accession>